<feature type="compositionally biased region" description="Polar residues" evidence="1">
    <location>
        <begin position="35"/>
        <end position="47"/>
    </location>
</feature>
<dbReference type="AlphaFoldDB" id="A0A914DRC3"/>
<proteinExistence type="predicted"/>
<evidence type="ECO:0000313" key="2">
    <source>
        <dbReference type="Proteomes" id="UP000887540"/>
    </source>
</evidence>
<sequence length="418" mass="43433">MRTTTNTGFPSATSTGNALVVGSNSGGNLFLNNHPPHSSYPTSNSSAPHLKSHHQNGSHHQLSSYMMSHLINPEAHGFATPPPHTNGQTQQFLTPTSTSSLFGCQQVPELNHTRAVHSPAITPPEHAASMDAKLLAAAVSSSTNGTTHTTSQQTAAVNAFHQTLAAAAASGQINGGNTPSAVSAALALNQLLSTPAGAAAMAQNPMLLAAMSALNNGANWQHPSVLPALLAILHQNYDPQGFAAIQTALIQEAQQAQHRQLLAQLTQHQLAAAAVAAMSQDQISLEKAAAALHNSGDPRLISHPQWMSPPLSSNTPASSSSPLIFAGDELSNTGATAGTSNVPSSGSSGLEENSSPAPRGDVFSPHRGHHHSTSSFDSLADYNRWDCDDVQQFLTEQSILSEKESIAVAVLAGFSSIR</sequence>
<feature type="region of interest" description="Disordered" evidence="1">
    <location>
        <begin position="73"/>
        <end position="95"/>
    </location>
</feature>
<feature type="compositionally biased region" description="Polar residues" evidence="1">
    <location>
        <begin position="330"/>
        <end position="343"/>
    </location>
</feature>
<name>A0A914DRC3_9BILA</name>
<feature type="region of interest" description="Disordered" evidence="1">
    <location>
        <begin position="300"/>
        <end position="376"/>
    </location>
</feature>
<protein>
    <submittedName>
        <fullName evidence="3">Uncharacterized protein</fullName>
    </submittedName>
</protein>
<evidence type="ECO:0000256" key="1">
    <source>
        <dbReference type="SAM" id="MobiDB-lite"/>
    </source>
</evidence>
<dbReference type="Proteomes" id="UP000887540">
    <property type="component" value="Unplaced"/>
</dbReference>
<feature type="compositionally biased region" description="Low complexity" evidence="1">
    <location>
        <begin position="344"/>
        <end position="355"/>
    </location>
</feature>
<keyword evidence="2" id="KW-1185">Reference proteome</keyword>
<evidence type="ECO:0000313" key="3">
    <source>
        <dbReference type="WBParaSite" id="ACRNAN_scaffold3334.g31889.t1"/>
    </source>
</evidence>
<feature type="compositionally biased region" description="Polar residues" evidence="1">
    <location>
        <begin position="85"/>
        <end position="95"/>
    </location>
</feature>
<feature type="region of interest" description="Disordered" evidence="1">
    <location>
        <begin position="27"/>
        <end position="61"/>
    </location>
</feature>
<organism evidence="2 3">
    <name type="scientific">Acrobeloides nanus</name>
    <dbReference type="NCBI Taxonomy" id="290746"/>
    <lineage>
        <taxon>Eukaryota</taxon>
        <taxon>Metazoa</taxon>
        <taxon>Ecdysozoa</taxon>
        <taxon>Nematoda</taxon>
        <taxon>Chromadorea</taxon>
        <taxon>Rhabditida</taxon>
        <taxon>Tylenchina</taxon>
        <taxon>Cephalobomorpha</taxon>
        <taxon>Cephaloboidea</taxon>
        <taxon>Cephalobidae</taxon>
        <taxon>Acrobeloides</taxon>
    </lineage>
</organism>
<reference evidence="3" key="1">
    <citation type="submission" date="2022-11" db="UniProtKB">
        <authorList>
            <consortium name="WormBaseParasite"/>
        </authorList>
    </citation>
    <scope>IDENTIFICATION</scope>
</reference>
<feature type="compositionally biased region" description="Low complexity" evidence="1">
    <location>
        <begin position="308"/>
        <end position="322"/>
    </location>
</feature>
<accession>A0A914DRC3</accession>
<dbReference type="WBParaSite" id="ACRNAN_scaffold3334.g31889.t1">
    <property type="protein sequence ID" value="ACRNAN_scaffold3334.g31889.t1"/>
    <property type="gene ID" value="ACRNAN_scaffold3334.g31889"/>
</dbReference>